<evidence type="ECO:0000313" key="2">
    <source>
        <dbReference type="Proteomes" id="UP000324176"/>
    </source>
</evidence>
<protein>
    <submittedName>
        <fullName evidence="1">Uncharacterized protein</fullName>
    </submittedName>
</protein>
<organism evidence="1 2">
    <name type="scientific">Nitrosomonas communis</name>
    <dbReference type="NCBI Taxonomy" id="44574"/>
    <lineage>
        <taxon>Bacteria</taxon>
        <taxon>Pseudomonadati</taxon>
        <taxon>Pseudomonadota</taxon>
        <taxon>Betaproteobacteria</taxon>
        <taxon>Nitrosomonadales</taxon>
        <taxon>Nitrosomonadaceae</taxon>
        <taxon>Nitrosomonas</taxon>
    </lineage>
</organism>
<accession>A0A5D3YAV5</accession>
<dbReference type="EMBL" id="VNHT01000032">
    <property type="protein sequence ID" value="TYP86345.1"/>
    <property type="molecule type" value="Genomic_DNA"/>
</dbReference>
<dbReference type="AlphaFoldDB" id="A0A5D3YAV5"/>
<gene>
    <name evidence="1" type="ORF">BCL69_103223</name>
</gene>
<name>A0A5D3YAV5_9PROT</name>
<reference evidence="1 2" key="1">
    <citation type="submission" date="2019-07" db="EMBL/GenBank/DDBJ databases">
        <title>Active sludge and wastewater microbial communities from Klosterneuburg, Austria.</title>
        <authorList>
            <person name="Wagner M."/>
        </authorList>
    </citation>
    <scope>NUCLEOTIDE SEQUENCE [LARGE SCALE GENOMIC DNA]</scope>
    <source>
        <strain evidence="1 2">Nm2</strain>
    </source>
</reference>
<dbReference type="Proteomes" id="UP000324176">
    <property type="component" value="Unassembled WGS sequence"/>
</dbReference>
<evidence type="ECO:0000313" key="1">
    <source>
        <dbReference type="EMBL" id="TYP86345.1"/>
    </source>
</evidence>
<sequence>MIGLVFDLQAFQLEHGIDGHENRVVLRGYRTGWRFRQSRIGCQRLMKFFNFPPFLVDRCNIFAIARQITTYQIQPTGAAVFVCKDLPYLTALPVRSPSASRALLAYPLSPVH</sequence>
<comment type="caution">
    <text evidence="1">The sequence shown here is derived from an EMBL/GenBank/DDBJ whole genome shotgun (WGS) entry which is preliminary data.</text>
</comment>
<proteinExistence type="predicted"/>